<dbReference type="RefSeq" id="XP_028678626.1">
    <property type="nucleotide sequence ID" value="XM_028822793.2"/>
</dbReference>
<dbReference type="SMART" id="SM00355">
    <property type="entry name" value="ZnF_C2H2"/>
    <property type="match status" value="3"/>
</dbReference>
<keyword evidence="6 14" id="KW-0863">Zinc-finger</keyword>
<keyword evidence="10" id="KW-0238">DNA-binding</keyword>
<evidence type="ECO:0000256" key="4">
    <source>
        <dbReference type="ARBA" id="ARBA00022723"/>
    </source>
</evidence>
<dbReference type="GO" id="GO:0045893">
    <property type="term" value="P:positive regulation of DNA-templated transcription"/>
    <property type="evidence" value="ECO:0007669"/>
    <property type="project" value="UniProtKB-ARBA"/>
</dbReference>
<dbReference type="Gene3D" id="3.30.160.60">
    <property type="entry name" value="Classic Zinc Finger"/>
    <property type="match status" value="3"/>
</dbReference>
<evidence type="ECO:0000256" key="3">
    <source>
        <dbReference type="ARBA" id="ARBA00022553"/>
    </source>
</evidence>
<evidence type="ECO:0000256" key="7">
    <source>
        <dbReference type="ARBA" id="ARBA00022833"/>
    </source>
</evidence>
<evidence type="ECO:0000256" key="5">
    <source>
        <dbReference type="ARBA" id="ARBA00022737"/>
    </source>
</evidence>
<dbReference type="PANTHER" id="PTHR23235:SF145">
    <property type="entry name" value="KRUPPEL-LIKE FACTOR 1"/>
    <property type="match status" value="1"/>
</dbReference>
<evidence type="ECO:0000256" key="9">
    <source>
        <dbReference type="ARBA" id="ARBA00023015"/>
    </source>
</evidence>
<dbReference type="GO" id="GO:0000981">
    <property type="term" value="F:DNA-binding transcription factor activity, RNA polymerase II-specific"/>
    <property type="evidence" value="ECO:0007669"/>
    <property type="project" value="TreeGrafter"/>
</dbReference>
<dbReference type="FunFam" id="3.30.160.60:FF:000624">
    <property type="entry name" value="zinc finger protein 697"/>
    <property type="match status" value="1"/>
</dbReference>
<dbReference type="FunFam" id="3.30.160.60:FF:000018">
    <property type="entry name" value="Krueppel-like factor 15"/>
    <property type="match status" value="1"/>
</dbReference>
<sequence>MALTQAVLPSFNSFSNFYNHQDINKLWKSEENPSVQMPDDLSLSPVKPPGPLPEPLLHIKTELKDLEDDSGSSSNWDADLLLSTLNAPISDVPTLEFMFGPAQQCSPRGLHGPPLQGGLQKSVLVKQPTPPCLDRHLLESSGNSGLLSTFLPVQQASPTFPAVMQDGHVNFAEPPPSASKVFTYGGEPPFDYLGFFLGNDMERSATVESAIKGNGKTAHFGHYMSGGIHDGQLIQNQMPMADHQSPGLPQRNYNVLQSYHQRATFYQEQYLGHYSPFPHQYKAPQLSGLLLAQVPGTATSHSATLSTMMPPTEGLEVKRNRKTISRKRMAVHNCEHPGCGKTYTKSSHLKAHLRTHTGEKPYHCTWEGCGWKFARSDELTRHYRKHTGQRPFQCHLCERAFSRSDHLALHMKRHV</sequence>
<dbReference type="GeneID" id="114667488"/>
<dbReference type="GO" id="GO:0008270">
    <property type="term" value="F:zinc ion binding"/>
    <property type="evidence" value="ECO:0007669"/>
    <property type="project" value="UniProtKB-KW"/>
</dbReference>
<evidence type="ECO:0000256" key="13">
    <source>
        <dbReference type="ARBA" id="ARBA00023242"/>
    </source>
</evidence>
<reference evidence="17" key="1">
    <citation type="submission" date="2021-06" db="EMBL/GenBank/DDBJ databases">
        <authorList>
            <consortium name="Wellcome Sanger Institute Data Sharing"/>
        </authorList>
    </citation>
    <scope>NUCLEOTIDE SEQUENCE [LARGE SCALE GENOMIC DNA]</scope>
</reference>
<keyword evidence="9" id="KW-0805">Transcription regulation</keyword>
<dbReference type="GO" id="GO:0005634">
    <property type="term" value="C:nucleus"/>
    <property type="evidence" value="ECO:0007669"/>
    <property type="project" value="UniProtKB-SubCell"/>
</dbReference>
<keyword evidence="13" id="KW-0539">Nucleus</keyword>
<keyword evidence="18" id="KW-1185">Reference proteome</keyword>
<dbReference type="GeneTree" id="ENSGT00940000169355"/>
<feature type="domain" description="C2H2-type" evidence="16">
    <location>
        <begin position="362"/>
        <end position="391"/>
    </location>
</feature>
<evidence type="ECO:0000256" key="8">
    <source>
        <dbReference type="ARBA" id="ARBA00022843"/>
    </source>
</evidence>
<dbReference type="InterPro" id="IPR036236">
    <property type="entry name" value="Znf_C2H2_sf"/>
</dbReference>
<dbReference type="CTD" id="10661"/>
<protein>
    <recommendedName>
        <fullName evidence="16">C2H2-type domain-containing protein</fullName>
    </recommendedName>
</protein>
<keyword evidence="12" id="KW-0804">Transcription</keyword>
<dbReference type="InterPro" id="IPR013087">
    <property type="entry name" value="Znf_C2H2_type"/>
</dbReference>
<feature type="region of interest" description="Disordered" evidence="15">
    <location>
        <begin position="34"/>
        <end position="56"/>
    </location>
</feature>
<keyword evidence="5" id="KW-0677">Repeat</keyword>
<organism evidence="17 18">
    <name type="scientific">Erpetoichthys calabaricus</name>
    <name type="common">Rope fish</name>
    <name type="synonym">Calamoichthys calabaricus</name>
    <dbReference type="NCBI Taxonomy" id="27687"/>
    <lineage>
        <taxon>Eukaryota</taxon>
        <taxon>Metazoa</taxon>
        <taxon>Chordata</taxon>
        <taxon>Craniata</taxon>
        <taxon>Vertebrata</taxon>
        <taxon>Euteleostomi</taxon>
        <taxon>Actinopterygii</taxon>
        <taxon>Polypteriformes</taxon>
        <taxon>Polypteridae</taxon>
        <taxon>Erpetoichthys</taxon>
    </lineage>
</organism>
<accession>A0A8C4TMF7</accession>
<keyword evidence="4" id="KW-0479">Metal-binding</keyword>
<dbReference type="Ensembl" id="ENSECRT00000033289.1">
    <property type="protein sequence ID" value="ENSECRP00000032566.1"/>
    <property type="gene ID" value="ENSECRG00000022064.1"/>
</dbReference>
<dbReference type="AlphaFoldDB" id="A0A8C4TMF7"/>
<evidence type="ECO:0000313" key="18">
    <source>
        <dbReference type="Proteomes" id="UP000694620"/>
    </source>
</evidence>
<evidence type="ECO:0000256" key="12">
    <source>
        <dbReference type="ARBA" id="ARBA00023163"/>
    </source>
</evidence>
<proteinExistence type="inferred from homology"/>
<name>A0A8C4TMF7_ERPCA</name>
<dbReference type="PROSITE" id="PS00028">
    <property type="entry name" value="ZINC_FINGER_C2H2_1"/>
    <property type="match status" value="3"/>
</dbReference>
<evidence type="ECO:0000256" key="14">
    <source>
        <dbReference type="PROSITE-ProRule" id="PRU00042"/>
    </source>
</evidence>
<keyword evidence="11" id="KW-0010">Activator</keyword>
<feature type="domain" description="C2H2-type" evidence="16">
    <location>
        <begin position="332"/>
        <end position="361"/>
    </location>
</feature>
<keyword evidence="3" id="KW-0597">Phosphoprotein</keyword>
<evidence type="ECO:0000256" key="11">
    <source>
        <dbReference type="ARBA" id="ARBA00023159"/>
    </source>
</evidence>
<evidence type="ECO:0000256" key="15">
    <source>
        <dbReference type="SAM" id="MobiDB-lite"/>
    </source>
</evidence>
<gene>
    <name evidence="17" type="primary">klf1</name>
</gene>
<dbReference type="SUPFAM" id="SSF57667">
    <property type="entry name" value="beta-beta-alpha zinc fingers"/>
    <property type="match status" value="2"/>
</dbReference>
<evidence type="ECO:0000256" key="2">
    <source>
        <dbReference type="ARBA" id="ARBA00006991"/>
    </source>
</evidence>
<keyword evidence="7" id="KW-0862">Zinc</keyword>
<reference evidence="17" key="2">
    <citation type="submission" date="2025-08" db="UniProtKB">
        <authorList>
            <consortium name="Ensembl"/>
        </authorList>
    </citation>
    <scope>IDENTIFICATION</scope>
</reference>
<dbReference type="Proteomes" id="UP000694620">
    <property type="component" value="Chromosome 17"/>
</dbReference>
<reference evidence="17" key="3">
    <citation type="submission" date="2025-09" db="UniProtKB">
        <authorList>
            <consortium name="Ensembl"/>
        </authorList>
    </citation>
    <scope>IDENTIFICATION</scope>
</reference>
<evidence type="ECO:0000256" key="1">
    <source>
        <dbReference type="ARBA" id="ARBA00004123"/>
    </source>
</evidence>
<feature type="domain" description="C2H2-type" evidence="16">
    <location>
        <begin position="392"/>
        <end position="415"/>
    </location>
</feature>
<comment type="similarity">
    <text evidence="2">Belongs to the krueppel C2H2-type zinc-finger protein family.</text>
</comment>
<evidence type="ECO:0000313" key="17">
    <source>
        <dbReference type="Ensembl" id="ENSECRP00000032566.1"/>
    </source>
</evidence>
<dbReference type="GO" id="GO:0000978">
    <property type="term" value="F:RNA polymerase II cis-regulatory region sequence-specific DNA binding"/>
    <property type="evidence" value="ECO:0007669"/>
    <property type="project" value="TreeGrafter"/>
</dbReference>
<dbReference type="PANTHER" id="PTHR23235">
    <property type="entry name" value="KRUEPPEL-LIKE TRANSCRIPTION FACTOR"/>
    <property type="match status" value="1"/>
</dbReference>
<dbReference type="Pfam" id="PF00096">
    <property type="entry name" value="zf-C2H2"/>
    <property type="match status" value="3"/>
</dbReference>
<keyword evidence="8" id="KW-0832">Ubl conjugation</keyword>
<dbReference type="FunFam" id="3.30.160.60:FF:000237">
    <property type="entry name" value="Krueppel-like factor 2"/>
    <property type="match status" value="1"/>
</dbReference>
<dbReference type="OrthoDB" id="4748970at2759"/>
<dbReference type="PROSITE" id="PS50157">
    <property type="entry name" value="ZINC_FINGER_C2H2_2"/>
    <property type="match status" value="3"/>
</dbReference>
<evidence type="ECO:0000259" key="16">
    <source>
        <dbReference type="PROSITE" id="PS50157"/>
    </source>
</evidence>
<evidence type="ECO:0000256" key="6">
    <source>
        <dbReference type="ARBA" id="ARBA00022771"/>
    </source>
</evidence>
<evidence type="ECO:0000256" key="10">
    <source>
        <dbReference type="ARBA" id="ARBA00023125"/>
    </source>
</evidence>
<comment type="subcellular location">
    <subcellularLocation>
        <location evidence="1">Nucleus</location>
    </subcellularLocation>
</comment>